<feature type="domain" description="YfjL-like N-terminal" evidence="1">
    <location>
        <begin position="1"/>
        <end position="75"/>
    </location>
</feature>
<proteinExistence type="predicted"/>
<dbReference type="EMBL" id="JBHSEP010000004">
    <property type="protein sequence ID" value="MFC4598220.1"/>
    <property type="molecule type" value="Genomic_DNA"/>
</dbReference>
<dbReference type="Pfam" id="PF25425">
    <property type="entry name" value="YfjL_N"/>
    <property type="match status" value="1"/>
</dbReference>
<evidence type="ECO:0000313" key="2">
    <source>
        <dbReference type="EMBL" id="MFC4598220.1"/>
    </source>
</evidence>
<dbReference type="RefSeq" id="WP_378094244.1">
    <property type="nucleotide sequence ID" value="NZ_JBHSEP010000004.1"/>
</dbReference>
<gene>
    <name evidence="2" type="ORF">ACFO3S_08195</name>
</gene>
<sequence length="244" mass="28467">MKKLVLAAVALVLIGAGFYVYTEIEGYPWKRAQIKKDAVRYMQEKYGMDARVTKSSFNFKFDTYMAKVYDVRDEERRTIQVERLPYRNEEGGGRGERLEDNYAVVYWERRTEERLREAFPQIYEYEGLRKIAVTSVHETFPLGEGVGPEKDESGVAIPRQPGHSASWNIGLVSEDIPEPFLELLLDAVRRMKELDLEVELFVTTLPRKAEAENRQERTKYIQLEHEDLGRIHGVEDLREAIQEF</sequence>
<evidence type="ECO:0000313" key="3">
    <source>
        <dbReference type="Proteomes" id="UP001596028"/>
    </source>
</evidence>
<keyword evidence="3" id="KW-1185">Reference proteome</keyword>
<dbReference type="Proteomes" id="UP001596028">
    <property type="component" value="Unassembled WGS sequence"/>
</dbReference>
<comment type="caution">
    <text evidence="2">The sequence shown here is derived from an EMBL/GenBank/DDBJ whole genome shotgun (WGS) entry which is preliminary data.</text>
</comment>
<reference evidence="3" key="1">
    <citation type="journal article" date="2019" name="Int. J. Syst. Evol. Microbiol.">
        <title>The Global Catalogue of Microorganisms (GCM) 10K type strain sequencing project: providing services to taxonomists for standard genome sequencing and annotation.</title>
        <authorList>
            <consortium name="The Broad Institute Genomics Platform"/>
            <consortium name="The Broad Institute Genome Sequencing Center for Infectious Disease"/>
            <person name="Wu L."/>
            <person name="Ma J."/>
        </authorList>
    </citation>
    <scope>NUCLEOTIDE SEQUENCE [LARGE SCALE GENOMIC DNA]</scope>
    <source>
        <strain evidence="3">CCUG 49571</strain>
    </source>
</reference>
<dbReference type="InterPro" id="IPR057359">
    <property type="entry name" value="YfjL_N"/>
</dbReference>
<protein>
    <recommendedName>
        <fullName evidence="1">YfjL-like N-terminal domain-containing protein</fullName>
    </recommendedName>
</protein>
<name>A0ABV9FBN9_9BACL</name>
<evidence type="ECO:0000259" key="1">
    <source>
        <dbReference type="Pfam" id="PF25425"/>
    </source>
</evidence>
<accession>A0ABV9FBN9</accession>
<organism evidence="2 3">
    <name type="scientific">Cohnella hongkongensis</name>
    <dbReference type="NCBI Taxonomy" id="178337"/>
    <lineage>
        <taxon>Bacteria</taxon>
        <taxon>Bacillati</taxon>
        <taxon>Bacillota</taxon>
        <taxon>Bacilli</taxon>
        <taxon>Bacillales</taxon>
        <taxon>Paenibacillaceae</taxon>
        <taxon>Cohnella</taxon>
    </lineage>
</organism>